<dbReference type="EMBL" id="ML008561">
    <property type="protein sequence ID" value="RKP15594.1"/>
    <property type="molecule type" value="Genomic_DNA"/>
</dbReference>
<accession>A0A4P9Y9Q4</accession>
<evidence type="ECO:0000313" key="2">
    <source>
        <dbReference type="EMBL" id="RKP15594.1"/>
    </source>
</evidence>
<protein>
    <submittedName>
        <fullName evidence="2">Uncharacterized protein</fullName>
    </submittedName>
</protein>
<dbReference type="AlphaFoldDB" id="A0A4P9Y9Q4"/>
<dbReference type="Proteomes" id="UP000281549">
    <property type="component" value="Unassembled WGS sequence"/>
</dbReference>
<feature type="non-terminal residue" evidence="2">
    <location>
        <position position="143"/>
    </location>
</feature>
<proteinExistence type="predicted"/>
<evidence type="ECO:0000256" key="1">
    <source>
        <dbReference type="SAM" id="SignalP"/>
    </source>
</evidence>
<organism evidence="2 3">
    <name type="scientific">Rozella allomycis (strain CSF55)</name>
    <dbReference type="NCBI Taxonomy" id="988480"/>
    <lineage>
        <taxon>Eukaryota</taxon>
        <taxon>Fungi</taxon>
        <taxon>Fungi incertae sedis</taxon>
        <taxon>Cryptomycota</taxon>
        <taxon>Cryptomycota incertae sedis</taxon>
        <taxon>Rozella</taxon>
    </lineage>
</organism>
<evidence type="ECO:0000313" key="3">
    <source>
        <dbReference type="Proteomes" id="UP000281549"/>
    </source>
</evidence>
<gene>
    <name evidence="2" type="ORF">ROZALSC1DRAFT_26292</name>
</gene>
<reference evidence="3" key="1">
    <citation type="journal article" date="2018" name="Nat. Microbiol.">
        <title>Leveraging single-cell genomics to expand the fungal tree of life.</title>
        <authorList>
            <person name="Ahrendt S.R."/>
            <person name="Quandt C.A."/>
            <person name="Ciobanu D."/>
            <person name="Clum A."/>
            <person name="Salamov A."/>
            <person name="Andreopoulos B."/>
            <person name="Cheng J.F."/>
            <person name="Woyke T."/>
            <person name="Pelin A."/>
            <person name="Henrissat B."/>
            <person name="Reynolds N.K."/>
            <person name="Benny G.L."/>
            <person name="Smith M.E."/>
            <person name="James T.Y."/>
            <person name="Grigoriev I.V."/>
        </authorList>
    </citation>
    <scope>NUCLEOTIDE SEQUENCE [LARGE SCALE GENOMIC DNA]</scope>
    <source>
        <strain evidence="3">CSF55</strain>
    </source>
</reference>
<name>A0A4P9Y9Q4_ROZAC</name>
<feature type="signal peptide" evidence="1">
    <location>
        <begin position="1"/>
        <end position="18"/>
    </location>
</feature>
<feature type="chain" id="PRO_5020620388" evidence="1">
    <location>
        <begin position="19"/>
        <end position="143"/>
    </location>
</feature>
<sequence length="143" mass="16122">MLVLQVLLILFFYFVIDTNETPVKVPNVFRRHSLLMGPRMSVNVKKSGQTSANIKTVASANIANENHVLKSAIISEPNTVITQSREPVHQQASALNAPPDLGNRQSLRRRTLLQEVEQSFHFKSTDDMISKFELEENGVYSKD</sequence>
<keyword evidence="1" id="KW-0732">Signal</keyword>